<accession>A0A3G4ZKM8</accession>
<organism evidence="1">
    <name type="scientific">Terrestrivirus sp</name>
    <dbReference type="NCBI Taxonomy" id="2487775"/>
    <lineage>
        <taxon>Viruses</taxon>
        <taxon>Varidnaviria</taxon>
        <taxon>Bamfordvirae</taxon>
        <taxon>Nucleocytoviricota</taxon>
        <taxon>Megaviricetes</taxon>
        <taxon>Imitervirales</taxon>
        <taxon>Mimiviridae</taxon>
        <taxon>Klosneuvirinae</taxon>
    </lineage>
</organism>
<proteinExistence type="predicted"/>
<dbReference type="EMBL" id="MK071979">
    <property type="protein sequence ID" value="AYV75395.1"/>
    <property type="molecule type" value="Genomic_DNA"/>
</dbReference>
<evidence type="ECO:0000313" key="1">
    <source>
        <dbReference type="EMBL" id="AYV75395.1"/>
    </source>
</evidence>
<reference evidence="1" key="1">
    <citation type="submission" date="2018-10" db="EMBL/GenBank/DDBJ databases">
        <title>Hidden diversity of soil giant viruses.</title>
        <authorList>
            <person name="Schulz F."/>
            <person name="Alteio L."/>
            <person name="Goudeau D."/>
            <person name="Ryan E.M."/>
            <person name="Malmstrom R.R."/>
            <person name="Blanchard J."/>
            <person name="Woyke T."/>
        </authorList>
    </citation>
    <scope>NUCLEOTIDE SEQUENCE</scope>
    <source>
        <strain evidence="1">TEV1</strain>
    </source>
</reference>
<sequence length="119" mass="14057">MVFNFDQNFETKNWDYGEQHNAILDAANRFDADEVLRILKIKNFKLSRIVLLEQQISEVPAPTDEKKISLENIRLMIREFNNQINMNGKKVFEWIEPTPIKGVNVMILRGGKERIEFVY</sequence>
<gene>
    <name evidence="1" type="ORF">Terrestrivirus1_269</name>
</gene>
<name>A0A3G4ZKM8_9VIRU</name>
<protein>
    <submittedName>
        <fullName evidence="1">Uncharacterized protein</fullName>
    </submittedName>
</protein>